<name>A0A3Q8X4E5_9BACL</name>
<protein>
    <submittedName>
        <fullName evidence="2">VOC family protein</fullName>
    </submittedName>
</protein>
<dbReference type="EMBL" id="CP034437">
    <property type="protein sequence ID" value="AZN38984.1"/>
    <property type="molecule type" value="Genomic_DNA"/>
</dbReference>
<reference evidence="3" key="1">
    <citation type="submission" date="2018-12" db="EMBL/GenBank/DDBJ databases">
        <title>Genome sequence of Peanibacillus sp.</title>
        <authorList>
            <person name="Subramani G."/>
            <person name="Srinivasan S."/>
            <person name="Kim M.K."/>
        </authorList>
    </citation>
    <scope>NUCLEOTIDE SEQUENCE [LARGE SCALE GENOMIC DNA]</scope>
    <source>
        <strain evidence="3">18JY67-1</strain>
    </source>
</reference>
<organism evidence="2 3">
    <name type="scientific">Paenibacillus albus</name>
    <dbReference type="NCBI Taxonomy" id="2495582"/>
    <lineage>
        <taxon>Bacteria</taxon>
        <taxon>Bacillati</taxon>
        <taxon>Bacillota</taxon>
        <taxon>Bacilli</taxon>
        <taxon>Bacillales</taxon>
        <taxon>Paenibacillaceae</taxon>
        <taxon>Paenibacillus</taxon>
    </lineage>
</organism>
<keyword evidence="3" id="KW-1185">Reference proteome</keyword>
<accession>A0A3Q8X4E5</accession>
<dbReference type="PANTHER" id="PTHR33990:SF1">
    <property type="entry name" value="PROTEIN YJDN"/>
    <property type="match status" value="1"/>
</dbReference>
<evidence type="ECO:0000313" key="3">
    <source>
        <dbReference type="Proteomes" id="UP000272528"/>
    </source>
</evidence>
<dbReference type="AlphaFoldDB" id="A0A3Q8X4E5"/>
<dbReference type="InterPro" id="IPR004360">
    <property type="entry name" value="Glyas_Fos-R_dOase_dom"/>
</dbReference>
<evidence type="ECO:0000259" key="1">
    <source>
        <dbReference type="Pfam" id="PF00903"/>
    </source>
</evidence>
<evidence type="ECO:0000313" key="2">
    <source>
        <dbReference type="EMBL" id="AZN38984.1"/>
    </source>
</evidence>
<dbReference type="RefSeq" id="WP_126012830.1">
    <property type="nucleotide sequence ID" value="NZ_CP034437.1"/>
</dbReference>
<proteinExistence type="predicted"/>
<dbReference type="Proteomes" id="UP000272528">
    <property type="component" value="Chromosome"/>
</dbReference>
<dbReference type="PANTHER" id="PTHR33990">
    <property type="entry name" value="PROTEIN YJDN-RELATED"/>
    <property type="match status" value="1"/>
</dbReference>
<dbReference type="KEGG" id="palb:EJC50_04370"/>
<feature type="domain" description="Glyoxalase/fosfomycin resistance/dioxygenase" evidence="1">
    <location>
        <begin position="7"/>
        <end position="111"/>
    </location>
</feature>
<dbReference type="InterPro" id="IPR029068">
    <property type="entry name" value="Glyas_Bleomycin-R_OHBP_Dase"/>
</dbReference>
<gene>
    <name evidence="2" type="ORF">EJC50_04370</name>
</gene>
<dbReference type="OrthoDB" id="9795306at2"/>
<dbReference type="Pfam" id="PF00903">
    <property type="entry name" value="Glyoxalase"/>
    <property type="match status" value="1"/>
</dbReference>
<dbReference type="Gene3D" id="3.10.180.10">
    <property type="entry name" value="2,3-Dihydroxybiphenyl 1,2-Dioxygenase, domain 1"/>
    <property type="match status" value="1"/>
</dbReference>
<sequence>MKVLPFIVVENCKEEIKYYQDVLGGEITILRKQGDEVLNADLCVGGETLKFADVQAAKPALKGDYVRIFLRIDTEKEFRKIYRDFAANGTINTEVYEAPFNGLLAIVTDRNSVCWVLSYYRNEAKLPD</sequence>
<dbReference type="SUPFAM" id="SSF54593">
    <property type="entry name" value="Glyoxalase/Bleomycin resistance protein/Dihydroxybiphenyl dioxygenase"/>
    <property type="match status" value="1"/>
</dbReference>